<dbReference type="CDD" id="cd20736">
    <property type="entry name" value="PoNe_Nuclease"/>
    <property type="match status" value="1"/>
</dbReference>
<dbReference type="HAMAP" id="MF_00048">
    <property type="entry name" value="UPF0102"/>
    <property type="match status" value="1"/>
</dbReference>
<dbReference type="SUPFAM" id="SSF52980">
    <property type="entry name" value="Restriction endonuclease-like"/>
    <property type="match status" value="1"/>
</dbReference>
<dbReference type="Proteomes" id="UP000177528">
    <property type="component" value="Unassembled WGS sequence"/>
</dbReference>
<reference evidence="3 4" key="1">
    <citation type="journal article" date="2016" name="Nat. Commun.">
        <title>Thousands of microbial genomes shed light on interconnected biogeochemical processes in an aquifer system.</title>
        <authorList>
            <person name="Anantharaman K."/>
            <person name="Brown C.T."/>
            <person name="Hug L.A."/>
            <person name="Sharon I."/>
            <person name="Castelle C.J."/>
            <person name="Probst A.J."/>
            <person name="Thomas B.C."/>
            <person name="Singh A."/>
            <person name="Wilkins M.J."/>
            <person name="Karaoz U."/>
            <person name="Brodie E.L."/>
            <person name="Williams K.H."/>
            <person name="Hubbard S.S."/>
            <person name="Banfield J.F."/>
        </authorList>
    </citation>
    <scope>NUCLEOTIDE SEQUENCE [LARGE SCALE GENOMIC DNA]</scope>
</reference>
<dbReference type="PANTHER" id="PTHR34039">
    <property type="entry name" value="UPF0102 PROTEIN YRAN"/>
    <property type="match status" value="1"/>
</dbReference>
<accession>A0A1G1X4G0</accession>
<dbReference type="NCBIfam" id="NF009154">
    <property type="entry name" value="PRK12497.3-3"/>
    <property type="match status" value="1"/>
</dbReference>
<dbReference type="Pfam" id="PF02021">
    <property type="entry name" value="UPF0102"/>
    <property type="match status" value="1"/>
</dbReference>
<evidence type="ECO:0000256" key="2">
    <source>
        <dbReference type="HAMAP-Rule" id="MF_00048"/>
    </source>
</evidence>
<evidence type="ECO:0000256" key="1">
    <source>
        <dbReference type="ARBA" id="ARBA00006738"/>
    </source>
</evidence>
<dbReference type="InterPro" id="IPR011856">
    <property type="entry name" value="tRNA_endonuc-like_dom_sf"/>
</dbReference>
<organism evidence="3 4">
    <name type="scientific">Candidatus Andersenbacteria bacterium RIFCSPHIGHO2_12_FULL_45_11</name>
    <dbReference type="NCBI Taxonomy" id="1797281"/>
    <lineage>
        <taxon>Bacteria</taxon>
        <taxon>Candidatus Anderseniibacteriota</taxon>
    </lineage>
</organism>
<protein>
    <recommendedName>
        <fullName evidence="2">UPF0102 protein A3D99_03465</fullName>
    </recommendedName>
</protein>
<comment type="caution">
    <text evidence="3">The sequence shown here is derived from an EMBL/GenBank/DDBJ whole genome shotgun (WGS) entry which is preliminary data.</text>
</comment>
<dbReference type="InterPro" id="IPR011335">
    <property type="entry name" value="Restrct_endonuc-II-like"/>
</dbReference>
<dbReference type="Gene3D" id="3.40.1350.10">
    <property type="match status" value="1"/>
</dbReference>
<proteinExistence type="inferred from homology"/>
<dbReference type="NCBIfam" id="NF009150">
    <property type="entry name" value="PRK12497.1-3"/>
    <property type="match status" value="1"/>
</dbReference>
<evidence type="ECO:0000313" key="3">
    <source>
        <dbReference type="EMBL" id="OGY34905.1"/>
    </source>
</evidence>
<gene>
    <name evidence="3" type="ORF">A3D99_03465</name>
</gene>
<evidence type="ECO:0000313" key="4">
    <source>
        <dbReference type="Proteomes" id="UP000177528"/>
    </source>
</evidence>
<name>A0A1G1X4G0_9BACT</name>
<dbReference type="PANTHER" id="PTHR34039:SF1">
    <property type="entry name" value="UPF0102 PROTEIN YRAN"/>
    <property type="match status" value="1"/>
</dbReference>
<dbReference type="GO" id="GO:0003676">
    <property type="term" value="F:nucleic acid binding"/>
    <property type="evidence" value="ECO:0007669"/>
    <property type="project" value="InterPro"/>
</dbReference>
<dbReference type="NCBIfam" id="TIGR00252">
    <property type="entry name" value="YraN family protein"/>
    <property type="match status" value="1"/>
</dbReference>
<dbReference type="EMBL" id="MHHR01000007">
    <property type="protein sequence ID" value="OGY34905.1"/>
    <property type="molecule type" value="Genomic_DNA"/>
</dbReference>
<dbReference type="InterPro" id="IPR003509">
    <property type="entry name" value="UPF0102_YraN-like"/>
</dbReference>
<comment type="similarity">
    <text evidence="1 2">Belongs to the UPF0102 family.</text>
</comment>
<sequence length="123" mass="13928">MNFPAHKGAEGERIAKEYLEKNGLIFLTANWSCKVGEIDLIFADGDVRVLVEVRTRSKTTFGDGDETVFIQKQKKLIRAAKYYQQKEKYWGDIRFDVVSIILDAGITPTITHIPDAFDTGSAW</sequence>
<dbReference type="AlphaFoldDB" id="A0A1G1X4G0"/>